<keyword evidence="4" id="KW-1185">Reference proteome</keyword>
<protein>
    <submittedName>
        <fullName evidence="3">HDA1 complex subunit 2</fullName>
    </submittedName>
</protein>
<dbReference type="Proteomes" id="UP000837801">
    <property type="component" value="Unassembled WGS sequence"/>
</dbReference>
<dbReference type="AlphaFoldDB" id="A0A9P0VYZ1"/>
<evidence type="ECO:0000313" key="3">
    <source>
        <dbReference type="EMBL" id="CAH2352988.1"/>
    </source>
</evidence>
<comment type="caution">
    <text evidence="3">The sequence shown here is derived from an EMBL/GenBank/DDBJ whole genome shotgun (WGS) entry which is preliminary data.</text>
</comment>
<dbReference type="GO" id="GO:0070823">
    <property type="term" value="C:HDA1 complex"/>
    <property type="evidence" value="ECO:0007669"/>
    <property type="project" value="InterPro"/>
</dbReference>
<feature type="region of interest" description="Disordered" evidence="2">
    <location>
        <begin position="234"/>
        <end position="260"/>
    </location>
</feature>
<feature type="region of interest" description="Disordered" evidence="2">
    <location>
        <begin position="730"/>
        <end position="755"/>
    </location>
</feature>
<evidence type="ECO:0000256" key="1">
    <source>
        <dbReference type="SAM" id="Coils"/>
    </source>
</evidence>
<dbReference type="InterPro" id="IPR021006">
    <property type="entry name" value="Hda2/3"/>
</dbReference>
<reference evidence="3" key="1">
    <citation type="submission" date="2022-03" db="EMBL/GenBank/DDBJ databases">
        <authorList>
            <person name="Legras J.-L."/>
            <person name="Devillers H."/>
            <person name="Grondin C."/>
        </authorList>
    </citation>
    <scope>NUCLEOTIDE SEQUENCE</scope>
    <source>
        <strain evidence="3">CLIB 1423</strain>
    </source>
</reference>
<gene>
    <name evidence="3" type="ORF">CLIB1423_09S00320</name>
</gene>
<dbReference type="Gene3D" id="3.40.50.12360">
    <property type="match status" value="2"/>
</dbReference>
<sequence>MNLMSLLQEEAIIEKPIEQPNNGIYYLATLLTNVQKDLLELIIEIFRQELITISKVKQQRNTIDSLLDSNGPSTQDNENRSVNGRNNGEGFSHLDKINLLFDQLRLVDRHPSLLVDHFIPRKLLLSDVNERMLNVSGKFQLFNRIVDSFIDRYPLQAGEDNINNGYHMLVVASSVKELELIEGLIIGKKLRYKNMSSGKLYEDNREMPKFNQKGNQDRNLASASINIHNPSIVEGVDDKISSGGGDSLDGHRKRQKTYKRSSQPFNNVLFPTEDSNLCLFLITTQQLYNYSFDTSMDLIVSFDVSLDAKSPSVDFLRTSSSNSSLNGPIIKTPIVMPIPGLSIEHCILNNPPPPTNLSFHTHGSSSRNELDNPYVKWKLQVINAFVVNRFQLYNHDDEEDDFYVRCYGNNMSKMFGWFNNWSTVNFPLSTNLDSMIKEVTGRSLSTSFHSNILQLRLKENFLFDFGPIASEEDSKQVKIESETIFNSKTVDYKSFKRHFAKVLIERVATIDSSIKDKFNLTIENLRQRETKIQQEIDQDNIQIGERYKELQKCNEEALSSEKKVVKVDGDYNKLSNKESILQSRISHLKEILMIKVDKAEETPVTLSLAAEPSVDILINSQFATIDELRSKLGSVNEELSKLNEENEKVRKLYQDSSSAAVQESWKLDKLKEVNSKYKQKLNGPGSKVLPDLLRKDELIGYEFELSKLKKENEFIEALLSEKLNKIIKERQTTMESTGAGSSSRGARLSRASTPF</sequence>
<feature type="region of interest" description="Disordered" evidence="2">
    <location>
        <begin position="65"/>
        <end position="87"/>
    </location>
</feature>
<dbReference type="InterPro" id="IPR038609">
    <property type="entry name" value="HDA1_su2/3_sf"/>
</dbReference>
<proteinExistence type="predicted"/>
<dbReference type="EMBL" id="CAKXYY010000009">
    <property type="protein sequence ID" value="CAH2352988.1"/>
    <property type="molecule type" value="Genomic_DNA"/>
</dbReference>
<name>A0A9P0VYZ1_9ASCO</name>
<keyword evidence="1" id="KW-0175">Coiled coil</keyword>
<dbReference type="OrthoDB" id="4034449at2759"/>
<organism evidence="3 4">
    <name type="scientific">[Candida] railenensis</name>
    <dbReference type="NCBI Taxonomy" id="45579"/>
    <lineage>
        <taxon>Eukaryota</taxon>
        <taxon>Fungi</taxon>
        <taxon>Dikarya</taxon>
        <taxon>Ascomycota</taxon>
        <taxon>Saccharomycotina</taxon>
        <taxon>Pichiomycetes</taxon>
        <taxon>Debaryomycetaceae</taxon>
        <taxon>Kurtzmaniella</taxon>
    </lineage>
</organism>
<accession>A0A9P0VYZ1</accession>
<feature type="coiled-coil region" evidence="1">
    <location>
        <begin position="515"/>
        <end position="542"/>
    </location>
</feature>
<feature type="coiled-coil region" evidence="1">
    <location>
        <begin position="625"/>
        <end position="659"/>
    </location>
</feature>
<evidence type="ECO:0000313" key="4">
    <source>
        <dbReference type="Proteomes" id="UP000837801"/>
    </source>
</evidence>
<dbReference type="Pfam" id="PF11496">
    <property type="entry name" value="HDA2-3"/>
    <property type="match status" value="1"/>
</dbReference>
<feature type="compositionally biased region" description="Polar residues" evidence="2">
    <location>
        <begin position="65"/>
        <end position="86"/>
    </location>
</feature>
<evidence type="ECO:0000256" key="2">
    <source>
        <dbReference type="SAM" id="MobiDB-lite"/>
    </source>
</evidence>
<feature type="compositionally biased region" description="Low complexity" evidence="2">
    <location>
        <begin position="736"/>
        <end position="755"/>
    </location>
</feature>